<keyword evidence="2 4" id="KW-0863">Zinc-finger</keyword>
<feature type="region of interest" description="Disordered" evidence="5">
    <location>
        <begin position="206"/>
        <end position="232"/>
    </location>
</feature>
<evidence type="ECO:0000256" key="1">
    <source>
        <dbReference type="ARBA" id="ARBA00022723"/>
    </source>
</evidence>
<evidence type="ECO:0000256" key="6">
    <source>
        <dbReference type="SAM" id="Phobius"/>
    </source>
</evidence>
<dbReference type="GO" id="GO:0008270">
    <property type="term" value="F:zinc ion binding"/>
    <property type="evidence" value="ECO:0007669"/>
    <property type="project" value="UniProtKB-KW"/>
</dbReference>
<name>A0AAD5D5E8_AMBAR</name>
<accession>A0AAD5D5E8</accession>
<evidence type="ECO:0000256" key="5">
    <source>
        <dbReference type="SAM" id="MobiDB-lite"/>
    </source>
</evidence>
<keyword evidence="6" id="KW-0472">Membrane</keyword>
<protein>
    <recommendedName>
        <fullName evidence="7">MYND-type domain-containing protein</fullName>
    </recommendedName>
</protein>
<dbReference type="EMBL" id="JAMZMK010005699">
    <property type="protein sequence ID" value="KAI7752391.1"/>
    <property type="molecule type" value="Genomic_DNA"/>
</dbReference>
<dbReference type="Pfam" id="PF01753">
    <property type="entry name" value="zf-MYND"/>
    <property type="match status" value="1"/>
</dbReference>
<gene>
    <name evidence="8" type="ORF">M8C21_018077</name>
</gene>
<evidence type="ECO:0000256" key="3">
    <source>
        <dbReference type="ARBA" id="ARBA00022833"/>
    </source>
</evidence>
<evidence type="ECO:0000259" key="7">
    <source>
        <dbReference type="PROSITE" id="PS50865"/>
    </source>
</evidence>
<sequence length="357" mass="39971">MLQPRETDLPFLFLVLVVLPLVAYILLGKWGEFSKKKVKISELAHIAAEEAFRAESMAVAAATATVIPLVPLLKQNNRFHQCARCFRPAKTRCSRCKSARYCSGKCQIIHWRQVHKHECQILEYNSSCASPNSASNEESVGEQFLSSETLDFPYPESNFKQFHEKAASNDMHSSLNLYTEISRKEENVVVEPSVDTCSTSYDNLPSKGTSFRHKPKRGRSVLLKEESSGTNSLDVEKELADGWSLPKGEVGSEGSHAKKTNTVKPISHSPGATMHKSTKSTMKWSRDQTCSERESMDQVDNALDDSRLGDVNPLHEGSGTINKGFMKIIGLKRSSKHDKVERVEVNNDKHKKIKVSY</sequence>
<comment type="caution">
    <text evidence="8">The sequence shown here is derived from an EMBL/GenBank/DDBJ whole genome shotgun (WGS) entry which is preliminary data.</text>
</comment>
<proteinExistence type="predicted"/>
<dbReference type="AlphaFoldDB" id="A0AAD5D5E8"/>
<dbReference type="SUPFAM" id="SSF144232">
    <property type="entry name" value="HIT/MYND zinc finger-like"/>
    <property type="match status" value="1"/>
</dbReference>
<dbReference type="Proteomes" id="UP001206925">
    <property type="component" value="Unassembled WGS sequence"/>
</dbReference>
<dbReference type="FunFam" id="6.10.140.2220:FF:000006">
    <property type="entry name" value="Ubiquitin carboxyl-terminal hydrolase 15"/>
    <property type="match status" value="1"/>
</dbReference>
<evidence type="ECO:0000256" key="4">
    <source>
        <dbReference type="PROSITE-ProRule" id="PRU00134"/>
    </source>
</evidence>
<feature type="transmembrane region" description="Helical" evidence="6">
    <location>
        <begin position="12"/>
        <end position="31"/>
    </location>
</feature>
<dbReference type="InterPro" id="IPR002893">
    <property type="entry name" value="Znf_MYND"/>
</dbReference>
<keyword evidence="9" id="KW-1185">Reference proteome</keyword>
<feature type="compositionally biased region" description="Basic residues" evidence="5">
    <location>
        <begin position="210"/>
        <end position="219"/>
    </location>
</feature>
<keyword evidence="6" id="KW-0812">Transmembrane</keyword>
<keyword evidence="1" id="KW-0479">Metal-binding</keyword>
<feature type="domain" description="MYND-type" evidence="7">
    <location>
        <begin position="82"/>
        <end position="119"/>
    </location>
</feature>
<dbReference type="Gene3D" id="6.10.140.2220">
    <property type="match status" value="1"/>
</dbReference>
<evidence type="ECO:0000256" key="2">
    <source>
        <dbReference type="ARBA" id="ARBA00022771"/>
    </source>
</evidence>
<organism evidence="8 9">
    <name type="scientific">Ambrosia artemisiifolia</name>
    <name type="common">Common ragweed</name>
    <dbReference type="NCBI Taxonomy" id="4212"/>
    <lineage>
        <taxon>Eukaryota</taxon>
        <taxon>Viridiplantae</taxon>
        <taxon>Streptophyta</taxon>
        <taxon>Embryophyta</taxon>
        <taxon>Tracheophyta</taxon>
        <taxon>Spermatophyta</taxon>
        <taxon>Magnoliopsida</taxon>
        <taxon>eudicotyledons</taxon>
        <taxon>Gunneridae</taxon>
        <taxon>Pentapetalae</taxon>
        <taxon>asterids</taxon>
        <taxon>campanulids</taxon>
        <taxon>Asterales</taxon>
        <taxon>Asteraceae</taxon>
        <taxon>Asteroideae</taxon>
        <taxon>Heliantheae alliance</taxon>
        <taxon>Heliantheae</taxon>
        <taxon>Ambrosia</taxon>
    </lineage>
</organism>
<reference evidence="8" key="1">
    <citation type="submission" date="2022-06" db="EMBL/GenBank/DDBJ databases">
        <title>Uncovering the hologenomic basis of an extraordinary plant invasion.</title>
        <authorList>
            <person name="Bieker V.C."/>
            <person name="Martin M.D."/>
            <person name="Gilbert T."/>
            <person name="Hodgins K."/>
            <person name="Battlay P."/>
            <person name="Petersen B."/>
            <person name="Wilson J."/>
        </authorList>
    </citation>
    <scope>NUCLEOTIDE SEQUENCE</scope>
    <source>
        <strain evidence="8">AA19_3_7</strain>
        <tissue evidence="8">Leaf</tissue>
    </source>
</reference>
<evidence type="ECO:0000313" key="8">
    <source>
        <dbReference type="EMBL" id="KAI7752391.1"/>
    </source>
</evidence>
<keyword evidence="3" id="KW-0862">Zinc</keyword>
<evidence type="ECO:0000313" key="9">
    <source>
        <dbReference type="Proteomes" id="UP001206925"/>
    </source>
</evidence>
<keyword evidence="6" id="KW-1133">Transmembrane helix</keyword>
<dbReference type="PROSITE" id="PS50865">
    <property type="entry name" value="ZF_MYND_2"/>
    <property type="match status" value="1"/>
</dbReference>